<feature type="region of interest" description="Disordered" evidence="23">
    <location>
        <begin position="1166"/>
        <end position="1186"/>
    </location>
</feature>
<feature type="region of interest" description="Disordered" evidence="23">
    <location>
        <begin position="1"/>
        <end position="71"/>
    </location>
</feature>
<evidence type="ECO:0000256" key="5">
    <source>
        <dbReference type="ARBA" id="ARBA00022723"/>
    </source>
</evidence>
<comment type="catalytic activity">
    <reaction evidence="17">
        <text>N(6),N(6),N(6)-trimethyl-L-lysyl(9)-[histone H3] + 2 2-oxoglutarate + 2 O2 = N(6)-methyl-L-lysyl(9)-[histone H3] + 2 formaldehyde + 2 succinate + 2 CO2</text>
        <dbReference type="Rhea" id="RHEA:60200"/>
        <dbReference type="Rhea" id="RHEA-COMP:15538"/>
        <dbReference type="Rhea" id="RHEA-COMP:15542"/>
        <dbReference type="ChEBI" id="CHEBI:15379"/>
        <dbReference type="ChEBI" id="CHEBI:16526"/>
        <dbReference type="ChEBI" id="CHEBI:16810"/>
        <dbReference type="ChEBI" id="CHEBI:16842"/>
        <dbReference type="ChEBI" id="CHEBI:30031"/>
        <dbReference type="ChEBI" id="CHEBI:61929"/>
        <dbReference type="ChEBI" id="CHEBI:61961"/>
        <dbReference type="EC" id="1.14.11.66"/>
    </reaction>
</comment>
<dbReference type="Pfam" id="PF13831">
    <property type="entry name" value="PHD_2"/>
    <property type="match status" value="1"/>
</dbReference>
<accession>A0AAN8LZL9</accession>
<dbReference type="SUPFAM" id="SSF63748">
    <property type="entry name" value="Tudor/PWWP/MBT"/>
    <property type="match status" value="2"/>
</dbReference>
<evidence type="ECO:0000256" key="14">
    <source>
        <dbReference type="ARBA" id="ARBA00023015"/>
    </source>
</evidence>
<dbReference type="InterPro" id="IPR013083">
    <property type="entry name" value="Znf_RING/FYVE/PHD"/>
</dbReference>
<reference evidence="27 28" key="1">
    <citation type="submission" date="2021-04" db="EMBL/GenBank/DDBJ databases">
        <authorList>
            <person name="De Guttry C."/>
            <person name="Zahm M."/>
            <person name="Klopp C."/>
            <person name="Cabau C."/>
            <person name="Louis A."/>
            <person name="Berthelot C."/>
            <person name="Parey E."/>
            <person name="Roest Crollius H."/>
            <person name="Montfort J."/>
            <person name="Robinson-Rechavi M."/>
            <person name="Bucao C."/>
            <person name="Bouchez O."/>
            <person name="Gislard M."/>
            <person name="Lluch J."/>
            <person name="Milhes M."/>
            <person name="Lampietro C."/>
            <person name="Lopez Roques C."/>
            <person name="Donnadieu C."/>
            <person name="Braasch I."/>
            <person name="Desvignes T."/>
            <person name="Postlethwait J."/>
            <person name="Bobe J."/>
            <person name="Wedekind C."/>
            <person name="Guiguen Y."/>
        </authorList>
    </citation>
    <scope>NUCLEOTIDE SEQUENCE [LARGE SCALE GENOMIC DNA]</scope>
    <source>
        <strain evidence="27">Cs_M1</strain>
        <tissue evidence="27">Blood</tissue>
    </source>
</reference>
<proteinExistence type="inferred from homology"/>
<evidence type="ECO:0000256" key="22">
    <source>
        <dbReference type="ARBA" id="ARBA00082446"/>
    </source>
</evidence>
<protein>
    <recommendedName>
        <fullName evidence="19">Lysine-specific demethylase 4B</fullName>
        <ecNumber evidence="4">1.14.11.66</ecNumber>
    </recommendedName>
    <alternativeName>
        <fullName evidence="20">JmjC domain-containing histone demethylation protein 3B</fullName>
    </alternativeName>
    <alternativeName>
        <fullName evidence="21">Jumonji domain-containing protein 2B</fullName>
    </alternativeName>
    <alternativeName>
        <fullName evidence="22">[histone H3]-trimethyl-L-lysine(9) demethylase 4B</fullName>
    </alternativeName>
</protein>
<feature type="compositionally biased region" description="Pro residues" evidence="23">
    <location>
        <begin position="1073"/>
        <end position="1112"/>
    </location>
</feature>
<name>A0AAN8LZL9_9TELE</name>
<evidence type="ECO:0000256" key="7">
    <source>
        <dbReference type="ARBA" id="ARBA00022771"/>
    </source>
</evidence>
<feature type="region of interest" description="Disordered" evidence="23">
    <location>
        <begin position="493"/>
        <end position="566"/>
    </location>
</feature>
<comment type="similarity">
    <text evidence="3">Belongs to the JHDM3 histone demethylase family.</text>
</comment>
<dbReference type="Pfam" id="PF02373">
    <property type="entry name" value="JmjC"/>
    <property type="match status" value="1"/>
</dbReference>
<dbReference type="InterPro" id="IPR002999">
    <property type="entry name" value="Tudor"/>
</dbReference>
<evidence type="ECO:0000256" key="21">
    <source>
        <dbReference type="ARBA" id="ARBA00080011"/>
    </source>
</evidence>
<evidence type="ECO:0000256" key="10">
    <source>
        <dbReference type="ARBA" id="ARBA00022964"/>
    </source>
</evidence>
<comment type="caution">
    <text evidence="27">The sequence shown here is derived from an EMBL/GenBank/DDBJ whole genome shotgun (WGS) entry which is preliminary data.</text>
</comment>
<evidence type="ECO:0000256" key="15">
    <source>
        <dbReference type="ARBA" id="ARBA00023163"/>
    </source>
</evidence>
<dbReference type="InterPro" id="IPR011011">
    <property type="entry name" value="Znf_FYVE_PHD"/>
</dbReference>
<dbReference type="FunFam" id="3.30.40.10:FF:000029">
    <property type="entry name" value="lysine-specific demethylase 4C isoform X1"/>
    <property type="match status" value="1"/>
</dbReference>
<dbReference type="InterPro" id="IPR003349">
    <property type="entry name" value="JmjN"/>
</dbReference>
<dbReference type="InterPro" id="IPR040477">
    <property type="entry name" value="KDM4-like_Tudor"/>
</dbReference>
<dbReference type="GO" id="GO:0010468">
    <property type="term" value="P:regulation of gene expression"/>
    <property type="evidence" value="ECO:0007669"/>
    <property type="project" value="TreeGrafter"/>
</dbReference>
<evidence type="ECO:0000256" key="4">
    <source>
        <dbReference type="ARBA" id="ARBA00012900"/>
    </source>
</evidence>
<evidence type="ECO:0000313" key="27">
    <source>
        <dbReference type="EMBL" id="KAK6320633.1"/>
    </source>
</evidence>
<dbReference type="Gene3D" id="3.10.330.70">
    <property type="match status" value="1"/>
</dbReference>
<dbReference type="Pfam" id="PF02375">
    <property type="entry name" value="JmjN"/>
    <property type="match status" value="1"/>
</dbReference>
<dbReference type="EMBL" id="JAGTTL010000007">
    <property type="protein sequence ID" value="KAK6320633.1"/>
    <property type="molecule type" value="Genomic_DNA"/>
</dbReference>
<keyword evidence="14" id="KW-0805">Transcription regulation</keyword>
<feature type="compositionally biased region" description="Basic and acidic residues" evidence="23">
    <location>
        <begin position="499"/>
        <end position="520"/>
    </location>
</feature>
<dbReference type="SMART" id="SM00558">
    <property type="entry name" value="JmjC"/>
    <property type="match status" value="1"/>
</dbReference>
<dbReference type="Gene3D" id="2.60.120.650">
    <property type="entry name" value="Cupin"/>
    <property type="match status" value="1"/>
</dbReference>
<dbReference type="Pfam" id="PF18104">
    <property type="entry name" value="Tudor_2"/>
    <property type="match status" value="1"/>
</dbReference>
<evidence type="ECO:0000313" key="28">
    <source>
        <dbReference type="Proteomes" id="UP001356427"/>
    </source>
</evidence>
<keyword evidence="7" id="KW-0863">Zinc-finger</keyword>
<comment type="cofactor">
    <cofactor evidence="1">
        <name>Fe(2+)</name>
        <dbReference type="ChEBI" id="CHEBI:29033"/>
    </cofactor>
</comment>
<dbReference type="SUPFAM" id="SSF51197">
    <property type="entry name" value="Clavaminate synthase-like"/>
    <property type="match status" value="1"/>
</dbReference>
<dbReference type="EC" id="1.14.11.66" evidence="4"/>
<keyword evidence="13" id="KW-0408">Iron</keyword>
<feature type="compositionally biased region" description="Basic residues" evidence="23">
    <location>
        <begin position="544"/>
        <end position="556"/>
    </location>
</feature>
<dbReference type="InterPro" id="IPR034732">
    <property type="entry name" value="EPHD"/>
</dbReference>
<keyword evidence="11" id="KW-0007">Acetylation</keyword>
<dbReference type="PROSITE" id="PS51805">
    <property type="entry name" value="EPHD"/>
    <property type="match status" value="1"/>
</dbReference>
<dbReference type="InterPro" id="IPR001965">
    <property type="entry name" value="Znf_PHD"/>
</dbReference>
<dbReference type="PANTHER" id="PTHR10694:SF7">
    <property type="entry name" value="[HISTONE H3]-TRIMETHYL-L-LYSINE(9) DEMETHYLASE"/>
    <property type="match status" value="1"/>
</dbReference>
<dbReference type="PANTHER" id="PTHR10694">
    <property type="entry name" value="LYSINE-SPECIFIC DEMETHYLASE"/>
    <property type="match status" value="1"/>
</dbReference>
<comment type="function">
    <text evidence="18">Histone demethylase that specifically demethylates 'Lys-9' of histone H3, thereby playing a role in histone code. Does not demethylate histone H3 'Lys-4', H3 'Lys-27', H3 'Lys-36' nor H4 'Lys-20'. Only able to demethylate trimethylated H3 'Lys-9', with a weaker activity than KDM4A, KDM4C and KDM4D. Demethylation of Lys residue generates formaldehyde and succinate. Plays a critical role in the development of the central nervous system (CNS).</text>
</comment>
<dbReference type="Gene3D" id="3.30.40.10">
    <property type="entry name" value="Zinc/RING finger domain, C3HC4 (zinc finger)"/>
    <property type="match status" value="2"/>
</dbReference>
<dbReference type="Gene3D" id="2.30.30.140">
    <property type="match status" value="1"/>
</dbReference>
<evidence type="ECO:0000256" key="2">
    <source>
        <dbReference type="ARBA" id="ARBA00004123"/>
    </source>
</evidence>
<feature type="domain" description="JmjN" evidence="24">
    <location>
        <begin position="82"/>
        <end position="124"/>
    </location>
</feature>
<evidence type="ECO:0000259" key="26">
    <source>
        <dbReference type="PROSITE" id="PS51805"/>
    </source>
</evidence>
<evidence type="ECO:0000256" key="6">
    <source>
        <dbReference type="ARBA" id="ARBA00022737"/>
    </source>
</evidence>
<dbReference type="FunFam" id="2.60.120.650:FF:000003">
    <property type="entry name" value="Lysine-specific demethylase 4D"/>
    <property type="match status" value="1"/>
</dbReference>
<evidence type="ECO:0000256" key="13">
    <source>
        <dbReference type="ARBA" id="ARBA00023004"/>
    </source>
</evidence>
<keyword evidence="15" id="KW-0804">Transcription</keyword>
<feature type="compositionally biased region" description="Pro residues" evidence="23">
    <location>
        <begin position="1"/>
        <end position="10"/>
    </location>
</feature>
<evidence type="ECO:0000259" key="24">
    <source>
        <dbReference type="PROSITE" id="PS51183"/>
    </source>
</evidence>
<keyword evidence="10" id="KW-0223">Dioxygenase</keyword>
<evidence type="ECO:0000256" key="1">
    <source>
        <dbReference type="ARBA" id="ARBA00001954"/>
    </source>
</evidence>
<dbReference type="InterPro" id="IPR003347">
    <property type="entry name" value="JmjC_dom"/>
</dbReference>
<dbReference type="FunFam" id="3.10.330.70:FF:000001">
    <property type="entry name" value="Putative lysine-specific demethylase 4a"/>
    <property type="match status" value="1"/>
</dbReference>
<dbReference type="PROSITE" id="PS51183">
    <property type="entry name" value="JMJN"/>
    <property type="match status" value="1"/>
</dbReference>
<dbReference type="SMART" id="SM00545">
    <property type="entry name" value="JmjN"/>
    <property type="match status" value="1"/>
</dbReference>
<evidence type="ECO:0000256" key="3">
    <source>
        <dbReference type="ARBA" id="ARBA00009711"/>
    </source>
</evidence>
<keyword evidence="28" id="KW-1185">Reference proteome</keyword>
<evidence type="ECO:0000256" key="12">
    <source>
        <dbReference type="ARBA" id="ARBA00023002"/>
    </source>
</evidence>
<dbReference type="PROSITE" id="PS51184">
    <property type="entry name" value="JMJC"/>
    <property type="match status" value="1"/>
</dbReference>
<feature type="region of interest" description="Disordered" evidence="23">
    <location>
        <begin position="580"/>
        <end position="609"/>
    </location>
</feature>
<dbReference type="GO" id="GO:0000785">
    <property type="term" value="C:chromatin"/>
    <property type="evidence" value="ECO:0007669"/>
    <property type="project" value="TreeGrafter"/>
</dbReference>
<keyword evidence="8" id="KW-0862">Zinc</keyword>
<feature type="domain" description="PHD-type" evidence="26">
    <location>
        <begin position="805"/>
        <end position="918"/>
    </location>
</feature>
<dbReference type="GO" id="GO:0140684">
    <property type="term" value="F:histone H3K9me2/H3K9me3 demethylase activity"/>
    <property type="evidence" value="ECO:0007669"/>
    <property type="project" value="UniProtKB-EC"/>
</dbReference>
<comment type="subcellular location">
    <subcellularLocation>
        <location evidence="2">Nucleus</location>
    </subcellularLocation>
</comment>
<feature type="domain" description="JmjC" evidence="25">
    <location>
        <begin position="210"/>
        <end position="376"/>
    </location>
</feature>
<evidence type="ECO:0000259" key="25">
    <source>
        <dbReference type="PROSITE" id="PS51184"/>
    </source>
</evidence>
<evidence type="ECO:0000256" key="17">
    <source>
        <dbReference type="ARBA" id="ARBA00049349"/>
    </source>
</evidence>
<evidence type="ECO:0000256" key="9">
    <source>
        <dbReference type="ARBA" id="ARBA00022853"/>
    </source>
</evidence>
<evidence type="ECO:0000256" key="18">
    <source>
        <dbReference type="ARBA" id="ARBA00054423"/>
    </source>
</evidence>
<evidence type="ECO:0000256" key="16">
    <source>
        <dbReference type="ARBA" id="ARBA00023242"/>
    </source>
</evidence>
<evidence type="ECO:0000256" key="19">
    <source>
        <dbReference type="ARBA" id="ARBA00069270"/>
    </source>
</evidence>
<gene>
    <name evidence="27" type="ORF">J4Q44_G00097400</name>
</gene>
<dbReference type="SMART" id="SM00333">
    <property type="entry name" value="TUDOR"/>
    <property type="match status" value="1"/>
</dbReference>
<dbReference type="AlphaFoldDB" id="A0AAN8LZL9"/>
<evidence type="ECO:0000256" key="20">
    <source>
        <dbReference type="ARBA" id="ARBA00076122"/>
    </source>
</evidence>
<evidence type="ECO:0000256" key="11">
    <source>
        <dbReference type="ARBA" id="ARBA00022990"/>
    </source>
</evidence>
<keyword evidence="16" id="KW-0539">Nucleus</keyword>
<sequence length="1213" mass="135726">MSLEAPPDPPATMSLEAPAPDLSPELAADSAPELAPELTPDTAPDLAADSAPELAPELTPDTAPDLAADSAPVPVMNPGCKIMTFRPTMEEFKDFAKYVAYMETQGAHRAGLAKVIPPKGWKPRQSYDVIEEMTIPAPIMQVVTGQSGLFTQYNIQKKSMTVGEYRQLANSRKYCTPRHKDFDDLERKYWKNLTFVSPIYGADVSGSIYDSEISEWNIGHLNTLLDMVEQECGIVIEGVNTPYLYFGMWKTTFAWHTEDMDLYSINYLHFGEPKSWYAIPPEHGKRLERLAQGFFPGSSQGCDAFLRHKMTLISPSILKKYSIPFDRVTQEEGEFMVTFPYGYHAGFNHGFNCAESTNFATLRWIDYGKMATQCTCRKDMVKISMDVFVRCLQPERYVQWKQGKDGTVLDHQRPTTLTSPELEHWRANRVTYRQKLLQRALQKKEQLRRLKLEEVKVLAEEGIELDAAEYQRQVEEREAQRRQEREERMAREALQTLEAMEREDREREEQERQDRERQDDVADQATGVQDPQADPWHLTANGEKRKKKKKKKKKKQQPTPPPVPINSFQAAFEKFATFNMPQTPKEPPKEPQDTNDTEIPAEGRLDVKDMQQQSSFYSKQLKMEVKKSRRHPLSKPPMRSPLSIVKQEMSSDEELFSPLPLDGHVKKAGHLWQNRTPNILAEKSFNAAVATLEPYCAVCTLFCPYTQPQKDSLYPSDSPSAPNHPHAPRCGSRTHPLVPEMCFSAGPDNTEPLPSNSHTGEDCTSLLLSCSSCSLQVHASCYGVSLDTVHDESWMCSRCTALAWTADCCLCNLRGGALKMTTDNRWVHVICAIAVAEARFVNAIAREPVDISAIPESRKVLRCVYCHKNTKQMCGACIQCSHDSCSTSFHVTCAHIAGVVMKPADWPYVVSVTCHKHKKTNHKARAGPRGEFSLGQKVIGRNNDGWFYPCTVIGMTSQTFYEVNYDDGSFCDNMFPENVVSHDCLRNGPPETGELMLVHTMEGQVLNASYVKEHVHKHYQVEFQDESQLLLKQTEIHSLEQDLPKRVCTRLAIPTQEALLSGDEPQAAKRPRLPAPHPPPLTPMDPGCHPPATGPVPHSIAPPTPSHAPGPPNTDISALTLTQALAIAIPEPTLTPMPTLADPLPAPSALAAPLPPLSPAVPCQDQGEGYTPSSMPFQDQGEGYTPSSSYVSYMETLLNAHFPTQEEGPGPLF</sequence>
<dbReference type="Pfam" id="PF13832">
    <property type="entry name" value="zf-HC5HC2H_2"/>
    <property type="match status" value="1"/>
</dbReference>
<dbReference type="GO" id="GO:0008270">
    <property type="term" value="F:zinc ion binding"/>
    <property type="evidence" value="ECO:0007669"/>
    <property type="project" value="UniProtKB-KW"/>
</dbReference>
<keyword evidence="6" id="KW-0677">Repeat</keyword>
<dbReference type="InterPro" id="IPR019787">
    <property type="entry name" value="Znf_PHD-finger"/>
</dbReference>
<dbReference type="SUPFAM" id="SSF57903">
    <property type="entry name" value="FYVE/PHD zinc finger"/>
    <property type="match status" value="1"/>
</dbReference>
<evidence type="ECO:0000256" key="8">
    <source>
        <dbReference type="ARBA" id="ARBA00022833"/>
    </source>
</evidence>
<keyword evidence="5" id="KW-0479">Metal-binding</keyword>
<feature type="region of interest" description="Disordered" evidence="23">
    <location>
        <begin position="1058"/>
        <end position="1116"/>
    </location>
</feature>
<dbReference type="SMART" id="SM00249">
    <property type="entry name" value="PHD"/>
    <property type="match status" value="2"/>
</dbReference>
<organism evidence="27 28">
    <name type="scientific">Coregonus suidteri</name>
    <dbReference type="NCBI Taxonomy" id="861788"/>
    <lineage>
        <taxon>Eukaryota</taxon>
        <taxon>Metazoa</taxon>
        <taxon>Chordata</taxon>
        <taxon>Craniata</taxon>
        <taxon>Vertebrata</taxon>
        <taxon>Euteleostomi</taxon>
        <taxon>Actinopterygii</taxon>
        <taxon>Neopterygii</taxon>
        <taxon>Teleostei</taxon>
        <taxon>Protacanthopterygii</taxon>
        <taxon>Salmoniformes</taxon>
        <taxon>Salmonidae</taxon>
        <taxon>Coregoninae</taxon>
        <taxon>Coregonus</taxon>
    </lineage>
</organism>
<keyword evidence="12" id="KW-0560">Oxidoreductase</keyword>
<dbReference type="Proteomes" id="UP001356427">
    <property type="component" value="Unassembled WGS sequence"/>
</dbReference>
<dbReference type="GO" id="GO:0005634">
    <property type="term" value="C:nucleus"/>
    <property type="evidence" value="ECO:0007669"/>
    <property type="project" value="UniProtKB-SubCell"/>
</dbReference>
<keyword evidence="9" id="KW-0156">Chromatin regulator</keyword>
<evidence type="ECO:0000256" key="23">
    <source>
        <dbReference type="SAM" id="MobiDB-lite"/>
    </source>
</evidence>